<proteinExistence type="predicted"/>
<dbReference type="Proteomes" id="UP000450917">
    <property type="component" value="Unassembled WGS sequence"/>
</dbReference>
<organism evidence="3 4">
    <name type="scientific">Paenibacillus validus</name>
    <dbReference type="NCBI Taxonomy" id="44253"/>
    <lineage>
        <taxon>Bacteria</taxon>
        <taxon>Bacillati</taxon>
        <taxon>Bacillota</taxon>
        <taxon>Bacilli</taxon>
        <taxon>Bacillales</taxon>
        <taxon>Paenibacillaceae</taxon>
        <taxon>Paenibacillus</taxon>
    </lineage>
</organism>
<accession>A0A7X3CVL1</accession>
<dbReference type="AlphaFoldDB" id="A0A7X3CVL1"/>
<name>A0A7X3CVL1_9BACL</name>
<evidence type="ECO:0000313" key="3">
    <source>
        <dbReference type="EMBL" id="MUG73194.1"/>
    </source>
</evidence>
<feature type="compositionally biased region" description="Basic and acidic residues" evidence="1">
    <location>
        <begin position="495"/>
        <end position="505"/>
    </location>
</feature>
<protein>
    <submittedName>
        <fullName evidence="3">Extracellular solute-binding protein</fullName>
    </submittedName>
</protein>
<evidence type="ECO:0000256" key="1">
    <source>
        <dbReference type="SAM" id="MobiDB-lite"/>
    </source>
</evidence>
<evidence type="ECO:0000256" key="2">
    <source>
        <dbReference type="SAM" id="Phobius"/>
    </source>
</evidence>
<dbReference type="InterPro" id="IPR050490">
    <property type="entry name" value="Bact_solute-bd_prot1"/>
</dbReference>
<feature type="transmembrane region" description="Helical" evidence="2">
    <location>
        <begin position="51"/>
        <end position="68"/>
    </location>
</feature>
<evidence type="ECO:0000313" key="4">
    <source>
        <dbReference type="Proteomes" id="UP000450917"/>
    </source>
</evidence>
<keyword evidence="2" id="KW-1133">Transmembrane helix</keyword>
<keyword evidence="2" id="KW-0812">Transmembrane</keyword>
<keyword evidence="2" id="KW-0472">Membrane</keyword>
<dbReference type="InterPro" id="IPR006059">
    <property type="entry name" value="SBP"/>
</dbReference>
<reference evidence="3 4" key="1">
    <citation type="submission" date="2019-11" db="EMBL/GenBank/DDBJ databases">
        <title>Draft genome sequences of five Paenibacillus species of dairy origin.</title>
        <authorList>
            <person name="Olajide A.M."/>
            <person name="Chen S."/>
            <person name="Lapointe G."/>
        </authorList>
    </citation>
    <scope>NUCLEOTIDE SEQUENCE [LARGE SCALE GENOMIC DNA]</scope>
    <source>
        <strain evidence="3 4">2CS3</strain>
    </source>
</reference>
<dbReference type="Gene3D" id="3.40.190.10">
    <property type="entry name" value="Periplasmic binding protein-like II"/>
    <property type="match status" value="1"/>
</dbReference>
<gene>
    <name evidence="3" type="ORF">GNP93_21415</name>
</gene>
<dbReference type="PANTHER" id="PTHR43649:SF12">
    <property type="entry name" value="DIACETYLCHITOBIOSE BINDING PROTEIN DASA"/>
    <property type="match status" value="1"/>
</dbReference>
<sequence length="523" mass="57219">MTKNERNEPEAWEQQLRRLPLSQGGFSKELAERVQARVRMVPPVRGRSRKWLWLPAAALLGAVVFGVAEADRLKSAFTPLVTQPKDPALQPLDPNTALTLKVAYFSEEAFMSQYGAVFQKKFPNVKVEIIPYGDVSPASSVMRSNPSTWPVEELPDVMGVNGAEFATLVRQGKLYALDEVVKKDGFPLKTAHPGLIEALRKQGDGKLYGLAPSFDQLAVYYNKALFDRYGVAYPEDGMSWEELLGIAAAIGEGGGRREGVYGLATGNGSWPTSMIMQVANAAGISIIDPKTRQVAIDTPQWRMVWATVLEALREGAVYEAPQSASGGNRAETGGTPDPFLTGKAAMTLQRYSYIQTLKASKNAPEWDVASEPVHPDRPSESMTFSLGGIFAVSANSPNRRAAWELIKLIQQEEPRRLEVDRYPASPAMPVASVPGKHTEAFLKVRPSDLLFDGSSSLGRTISGEVFKKLQTKSAEVLQGRKTLEQALRELQAEAEKLWNPEESERPGLVPLPKGNTGLGKNSQ</sequence>
<dbReference type="RefSeq" id="WP_155615475.1">
    <property type="nucleotide sequence ID" value="NZ_WNZX01000022.1"/>
</dbReference>
<dbReference type="PANTHER" id="PTHR43649">
    <property type="entry name" value="ARABINOSE-BINDING PROTEIN-RELATED"/>
    <property type="match status" value="1"/>
</dbReference>
<dbReference type="Pfam" id="PF13416">
    <property type="entry name" value="SBP_bac_8"/>
    <property type="match status" value="1"/>
</dbReference>
<feature type="region of interest" description="Disordered" evidence="1">
    <location>
        <begin position="495"/>
        <end position="523"/>
    </location>
</feature>
<comment type="caution">
    <text evidence="3">The sequence shown here is derived from an EMBL/GenBank/DDBJ whole genome shotgun (WGS) entry which is preliminary data.</text>
</comment>
<dbReference type="SUPFAM" id="SSF53850">
    <property type="entry name" value="Periplasmic binding protein-like II"/>
    <property type="match status" value="1"/>
</dbReference>
<dbReference type="EMBL" id="WNZX01000022">
    <property type="protein sequence ID" value="MUG73194.1"/>
    <property type="molecule type" value="Genomic_DNA"/>
</dbReference>
<keyword evidence="4" id="KW-1185">Reference proteome</keyword>